<dbReference type="Pfam" id="PF02092">
    <property type="entry name" value="tRNA_synt_2f"/>
    <property type="match status" value="1"/>
</dbReference>
<evidence type="ECO:0000256" key="1">
    <source>
        <dbReference type="ARBA" id="ARBA00004496"/>
    </source>
</evidence>
<dbReference type="Pfam" id="PF05746">
    <property type="entry name" value="DALR_1"/>
    <property type="match status" value="1"/>
</dbReference>
<dbReference type="GO" id="GO:0005829">
    <property type="term" value="C:cytosol"/>
    <property type="evidence" value="ECO:0007669"/>
    <property type="project" value="TreeGrafter"/>
</dbReference>
<dbReference type="OrthoDB" id="9775440at2"/>
<evidence type="ECO:0000313" key="13">
    <source>
        <dbReference type="EMBL" id="RUO50414.1"/>
    </source>
</evidence>
<keyword evidence="14" id="KW-1185">Reference proteome</keyword>
<dbReference type="GO" id="GO:0004820">
    <property type="term" value="F:glycine-tRNA ligase activity"/>
    <property type="evidence" value="ECO:0007669"/>
    <property type="project" value="UniProtKB-UniRule"/>
</dbReference>
<reference evidence="14" key="1">
    <citation type="journal article" date="2018" name="Front. Microbiol.">
        <title>Genome-Based Analysis Reveals the Taxonomy and Diversity of the Family Idiomarinaceae.</title>
        <authorList>
            <person name="Liu Y."/>
            <person name="Lai Q."/>
            <person name="Shao Z."/>
        </authorList>
    </citation>
    <scope>NUCLEOTIDE SEQUENCE [LARGE SCALE GENOMIC DNA]</scope>
    <source>
        <strain evidence="14">F23</strain>
    </source>
</reference>
<evidence type="ECO:0000256" key="4">
    <source>
        <dbReference type="ARBA" id="ARBA00022490"/>
    </source>
</evidence>
<comment type="similarity">
    <text evidence="2 11">Belongs to the class-II aminoacyl-tRNA synthetase family.</text>
</comment>
<dbReference type="EC" id="6.1.1.14" evidence="11"/>
<dbReference type="PROSITE" id="PS50861">
    <property type="entry name" value="AA_TRNA_LIGASE_II_GLYAB"/>
    <property type="match status" value="1"/>
</dbReference>
<comment type="subcellular location">
    <subcellularLocation>
        <location evidence="1 11">Cytoplasm</location>
    </subcellularLocation>
</comment>
<name>A0A432XP04_9GAMM</name>
<keyword evidence="8 11" id="KW-0648">Protein biosynthesis</keyword>
<accession>A0A432XP04</accession>
<dbReference type="EMBL" id="PIPV01000015">
    <property type="protein sequence ID" value="RUO50414.1"/>
    <property type="molecule type" value="Genomic_DNA"/>
</dbReference>
<dbReference type="GO" id="GO:0005524">
    <property type="term" value="F:ATP binding"/>
    <property type="evidence" value="ECO:0007669"/>
    <property type="project" value="UniProtKB-UniRule"/>
</dbReference>
<evidence type="ECO:0000259" key="12">
    <source>
        <dbReference type="Pfam" id="PF05746"/>
    </source>
</evidence>
<gene>
    <name evidence="11" type="primary">glyS</name>
    <name evidence="13" type="ORF">CWE25_12535</name>
</gene>
<feature type="domain" description="DALR anticodon binding" evidence="12">
    <location>
        <begin position="580"/>
        <end position="675"/>
    </location>
</feature>
<evidence type="ECO:0000256" key="5">
    <source>
        <dbReference type="ARBA" id="ARBA00022598"/>
    </source>
</evidence>
<dbReference type="GO" id="GO:0006426">
    <property type="term" value="P:glycyl-tRNA aminoacylation"/>
    <property type="evidence" value="ECO:0007669"/>
    <property type="project" value="UniProtKB-UniRule"/>
</dbReference>
<protein>
    <recommendedName>
        <fullName evidence="11">Glycine--tRNA ligase beta subunit</fullName>
        <ecNumber evidence="11">6.1.1.14</ecNumber>
    </recommendedName>
    <alternativeName>
        <fullName evidence="11">Glycyl-tRNA synthetase beta subunit</fullName>
        <shortName evidence="11">GlyRS</shortName>
    </alternativeName>
</protein>
<dbReference type="Proteomes" id="UP000287330">
    <property type="component" value="Unassembled WGS sequence"/>
</dbReference>
<dbReference type="AlphaFoldDB" id="A0A432XP04"/>
<evidence type="ECO:0000256" key="6">
    <source>
        <dbReference type="ARBA" id="ARBA00022741"/>
    </source>
</evidence>
<evidence type="ECO:0000256" key="8">
    <source>
        <dbReference type="ARBA" id="ARBA00022917"/>
    </source>
</evidence>
<dbReference type="InterPro" id="IPR008909">
    <property type="entry name" value="DALR_anticod-bd"/>
</dbReference>
<evidence type="ECO:0000256" key="7">
    <source>
        <dbReference type="ARBA" id="ARBA00022840"/>
    </source>
</evidence>
<proteinExistence type="inferred from homology"/>
<dbReference type="InterPro" id="IPR006194">
    <property type="entry name" value="Gly-tRNA-synth_heterodimer"/>
</dbReference>
<evidence type="ECO:0000256" key="9">
    <source>
        <dbReference type="ARBA" id="ARBA00023146"/>
    </source>
</evidence>
<evidence type="ECO:0000313" key="14">
    <source>
        <dbReference type="Proteomes" id="UP000287330"/>
    </source>
</evidence>
<dbReference type="GO" id="GO:0004814">
    <property type="term" value="F:arginine-tRNA ligase activity"/>
    <property type="evidence" value="ECO:0007669"/>
    <property type="project" value="InterPro"/>
</dbReference>
<sequence length="688" mass="76241">MKQDTLLVEIGTEELPPKALKQLSESFKQGIEEGLTKAELAFSSIKALATPRRLAVVVTALQGQQQDKVVEKRGPSIEVAFDESGEPTKAAQGWARSNGIEVNEAERLETDKGAWLLHKAEVKGESLAQLLPGIVEDALKRLPIPKPMRWGDSDAQFIRPVHTLCLLFGDDLIDAKLLDIQSGRHINAHRFHAPDGFDIQHADDYEAQLYKHHVIADQAKRMELIRSSINDLASQLGGKVESDEDLIEEVSALVEWPVALSASFDEQFLAVPKEALIVTMKDDQRYFPVEDTQGQLKPVFIFITNIDSKDPEQVIKGNERVVRPRLADAQFFFESDKKQTLRTRLDKLATVLFQKQLGTMKDKSERIATLSARIAKALNADSDQAHLAGELCKADLVTDMVSEFPETQGVMGRHYALNDGLDTAVADAIEQHYWPRFAGDSLPTSDVSRAVALADKLDSLVGIFGIGQTPKGDRDPFALRRAALGLIRIIVESNLNLDLYDLIDAAIEGFGERISNKDVRENVFEFIVGRFRPWYQEQGVAVDVIQSVLARAPSRPADFNLRIHAVAAFKQHEAAESLSAANKRVSNILSKSEGELTGQVDHDLLKAAEEKTLAAQISETETSAEPEIAAGNYEGALTRMAALKSPIDDFFENVMVNDDDPAIRQNRLNLLYQLRGMFLRVADISLLQ</sequence>
<keyword evidence="6 11" id="KW-0547">Nucleotide-binding</keyword>
<evidence type="ECO:0000256" key="10">
    <source>
        <dbReference type="ARBA" id="ARBA00047937"/>
    </source>
</evidence>
<keyword evidence="4 11" id="KW-0963">Cytoplasm</keyword>
<comment type="caution">
    <text evidence="13">The sequence shown here is derived from an EMBL/GenBank/DDBJ whole genome shotgun (WGS) entry which is preliminary data.</text>
</comment>
<evidence type="ECO:0000256" key="2">
    <source>
        <dbReference type="ARBA" id="ARBA00008226"/>
    </source>
</evidence>
<dbReference type="RefSeq" id="WP_110576254.1">
    <property type="nucleotide sequence ID" value="NZ_PIPV01000015.1"/>
</dbReference>
<comment type="subunit">
    <text evidence="3 11">Tetramer of two alpha and two beta subunits.</text>
</comment>
<organism evidence="13 14">
    <name type="scientific">Idiomarina fontislapidosi</name>
    <dbReference type="NCBI Taxonomy" id="263723"/>
    <lineage>
        <taxon>Bacteria</taxon>
        <taxon>Pseudomonadati</taxon>
        <taxon>Pseudomonadota</taxon>
        <taxon>Gammaproteobacteria</taxon>
        <taxon>Alteromonadales</taxon>
        <taxon>Idiomarinaceae</taxon>
        <taxon>Idiomarina</taxon>
    </lineage>
</organism>
<dbReference type="HAMAP" id="MF_00255">
    <property type="entry name" value="Gly_tRNA_synth_beta"/>
    <property type="match status" value="1"/>
</dbReference>
<keyword evidence="9 11" id="KW-0030">Aminoacyl-tRNA synthetase</keyword>
<keyword evidence="5 11" id="KW-0436">Ligase</keyword>
<evidence type="ECO:0000256" key="3">
    <source>
        <dbReference type="ARBA" id="ARBA00011209"/>
    </source>
</evidence>
<dbReference type="InterPro" id="IPR015944">
    <property type="entry name" value="Gly-tRNA-synth_bsu"/>
</dbReference>
<comment type="catalytic activity">
    <reaction evidence="10 11">
        <text>tRNA(Gly) + glycine + ATP = glycyl-tRNA(Gly) + AMP + diphosphate</text>
        <dbReference type="Rhea" id="RHEA:16013"/>
        <dbReference type="Rhea" id="RHEA-COMP:9664"/>
        <dbReference type="Rhea" id="RHEA-COMP:9683"/>
        <dbReference type="ChEBI" id="CHEBI:30616"/>
        <dbReference type="ChEBI" id="CHEBI:33019"/>
        <dbReference type="ChEBI" id="CHEBI:57305"/>
        <dbReference type="ChEBI" id="CHEBI:78442"/>
        <dbReference type="ChEBI" id="CHEBI:78522"/>
        <dbReference type="ChEBI" id="CHEBI:456215"/>
        <dbReference type="EC" id="6.1.1.14"/>
    </reaction>
</comment>
<evidence type="ECO:0000256" key="11">
    <source>
        <dbReference type="HAMAP-Rule" id="MF_00255"/>
    </source>
</evidence>
<dbReference type="GO" id="GO:0006420">
    <property type="term" value="P:arginyl-tRNA aminoacylation"/>
    <property type="evidence" value="ECO:0007669"/>
    <property type="project" value="InterPro"/>
</dbReference>
<dbReference type="SUPFAM" id="SSF109604">
    <property type="entry name" value="HD-domain/PDEase-like"/>
    <property type="match status" value="1"/>
</dbReference>
<keyword evidence="7 11" id="KW-0067">ATP-binding</keyword>
<dbReference type="PRINTS" id="PR01045">
    <property type="entry name" value="TRNASYNTHGB"/>
</dbReference>
<dbReference type="PANTHER" id="PTHR30075">
    <property type="entry name" value="GLYCYL-TRNA SYNTHETASE"/>
    <property type="match status" value="1"/>
</dbReference>
<dbReference type="NCBIfam" id="TIGR00211">
    <property type="entry name" value="glyS"/>
    <property type="match status" value="1"/>
</dbReference>
<dbReference type="PANTHER" id="PTHR30075:SF2">
    <property type="entry name" value="GLYCINE--TRNA LIGASE, CHLOROPLASTIC_MITOCHONDRIAL 2"/>
    <property type="match status" value="1"/>
</dbReference>